<evidence type="ECO:0000256" key="3">
    <source>
        <dbReference type="ARBA" id="ARBA00023125"/>
    </source>
</evidence>
<name>A0AAV6II87_9ERIC</name>
<accession>A0AAV6II87</accession>
<keyword evidence="4" id="KW-0804">Transcription</keyword>
<evidence type="ECO:0000256" key="2">
    <source>
        <dbReference type="ARBA" id="ARBA00023015"/>
    </source>
</evidence>
<keyword evidence="3" id="KW-0238">DNA-binding</keyword>
<dbReference type="InterPro" id="IPR005333">
    <property type="entry name" value="Transcription_factor_TCP"/>
</dbReference>
<evidence type="ECO:0000256" key="6">
    <source>
        <dbReference type="SAM" id="MobiDB-lite"/>
    </source>
</evidence>
<dbReference type="EMBL" id="JACTNZ010000010">
    <property type="protein sequence ID" value="KAG5527665.1"/>
    <property type="molecule type" value="Genomic_DNA"/>
</dbReference>
<evidence type="ECO:0000256" key="4">
    <source>
        <dbReference type="ARBA" id="ARBA00023163"/>
    </source>
</evidence>
<dbReference type="Proteomes" id="UP000823749">
    <property type="component" value="Chromosome 10"/>
</dbReference>
<keyword evidence="2" id="KW-0805">Transcription regulation</keyword>
<proteinExistence type="predicted"/>
<keyword evidence="9" id="KW-1185">Reference proteome</keyword>
<feature type="region of interest" description="Disordered" evidence="6">
    <location>
        <begin position="177"/>
        <end position="199"/>
    </location>
</feature>
<reference evidence="8" key="1">
    <citation type="submission" date="2020-08" db="EMBL/GenBank/DDBJ databases">
        <title>Plant Genome Project.</title>
        <authorList>
            <person name="Zhang R.-G."/>
        </authorList>
    </citation>
    <scope>NUCLEOTIDE SEQUENCE</scope>
    <source>
        <strain evidence="8">WSP0</strain>
        <tissue evidence="8">Leaf</tissue>
    </source>
</reference>
<feature type="domain" description="TCP" evidence="7">
    <location>
        <begin position="53"/>
        <end position="111"/>
    </location>
</feature>
<dbReference type="PANTHER" id="PTHR31072">
    <property type="entry name" value="TRANSCRIPTION FACTOR TCP4-RELATED"/>
    <property type="match status" value="1"/>
</dbReference>
<dbReference type="Pfam" id="PF03634">
    <property type="entry name" value="TCP"/>
    <property type="match status" value="1"/>
</dbReference>
<feature type="region of interest" description="Disordered" evidence="6">
    <location>
        <begin position="1"/>
        <end position="37"/>
    </location>
</feature>
<dbReference type="InterPro" id="IPR017887">
    <property type="entry name" value="TF_TCP_subgr"/>
</dbReference>
<dbReference type="PANTHER" id="PTHR31072:SF147">
    <property type="entry name" value="TRANSCRIPTION FACTOR TCP13"/>
    <property type="match status" value="1"/>
</dbReference>
<feature type="compositionally biased region" description="Basic and acidic residues" evidence="6">
    <location>
        <begin position="1"/>
        <end position="17"/>
    </location>
</feature>
<dbReference type="PROSITE" id="PS51369">
    <property type="entry name" value="TCP"/>
    <property type="match status" value="1"/>
</dbReference>
<comment type="subcellular location">
    <subcellularLocation>
        <location evidence="1">Nucleus</location>
    </subcellularLocation>
</comment>
<evidence type="ECO:0000313" key="8">
    <source>
        <dbReference type="EMBL" id="KAG5527665.1"/>
    </source>
</evidence>
<evidence type="ECO:0000256" key="5">
    <source>
        <dbReference type="ARBA" id="ARBA00023242"/>
    </source>
</evidence>
<sequence>MITTKSREENSTGKEETSTVDGRISKGASSSSVTPWSRLRDPRIVRVSRASGGKDRHSKVCTVKGLRDRRVRLSVPTAIQLYDLQDRLGLNQPSKAVDWLLNAAKHDIDELPPLQIPPGSFGEIHGSSLSRSERELGFQINHRVHWDDSLGLYRSNFWNSDATLRDKAKAISIGMEDRKESWNQTTNEEEKQGNVEGHGANVSPTDFFPKPNHSFIPGLLNNVAPYNSLYRLDPSSFSSSQTEDFPTRNFVPLPSTSSSLSFGSQVLVCPPGIAQPYFPNSHVELDPKQINHFQILSSNSQNPLSNSPIPFVYSIGQSIRPLSYQDNVGSQSNNDVEFPPK</sequence>
<gene>
    <name evidence="8" type="ORF">RHGRI_028556</name>
</gene>
<evidence type="ECO:0000259" key="7">
    <source>
        <dbReference type="PROSITE" id="PS51369"/>
    </source>
</evidence>
<dbReference type="GO" id="GO:0043565">
    <property type="term" value="F:sequence-specific DNA binding"/>
    <property type="evidence" value="ECO:0007669"/>
    <property type="project" value="TreeGrafter"/>
</dbReference>
<dbReference type="GO" id="GO:0005634">
    <property type="term" value="C:nucleus"/>
    <property type="evidence" value="ECO:0007669"/>
    <property type="project" value="UniProtKB-SubCell"/>
</dbReference>
<dbReference type="GO" id="GO:0003700">
    <property type="term" value="F:DNA-binding transcription factor activity"/>
    <property type="evidence" value="ECO:0007669"/>
    <property type="project" value="InterPro"/>
</dbReference>
<organism evidence="8 9">
    <name type="scientific">Rhododendron griersonianum</name>
    <dbReference type="NCBI Taxonomy" id="479676"/>
    <lineage>
        <taxon>Eukaryota</taxon>
        <taxon>Viridiplantae</taxon>
        <taxon>Streptophyta</taxon>
        <taxon>Embryophyta</taxon>
        <taxon>Tracheophyta</taxon>
        <taxon>Spermatophyta</taxon>
        <taxon>Magnoliopsida</taxon>
        <taxon>eudicotyledons</taxon>
        <taxon>Gunneridae</taxon>
        <taxon>Pentapetalae</taxon>
        <taxon>asterids</taxon>
        <taxon>Ericales</taxon>
        <taxon>Ericaceae</taxon>
        <taxon>Ericoideae</taxon>
        <taxon>Rhodoreae</taxon>
        <taxon>Rhododendron</taxon>
    </lineage>
</organism>
<protein>
    <recommendedName>
        <fullName evidence="7">TCP domain-containing protein</fullName>
    </recommendedName>
</protein>
<keyword evidence="5" id="KW-0539">Nucleus</keyword>
<dbReference type="AlphaFoldDB" id="A0AAV6II87"/>
<evidence type="ECO:0000256" key="1">
    <source>
        <dbReference type="ARBA" id="ARBA00004123"/>
    </source>
</evidence>
<evidence type="ECO:0000313" key="9">
    <source>
        <dbReference type="Proteomes" id="UP000823749"/>
    </source>
</evidence>
<comment type="caution">
    <text evidence="8">The sequence shown here is derived from an EMBL/GenBank/DDBJ whole genome shotgun (WGS) entry which is preliminary data.</text>
</comment>